<evidence type="ECO:0000256" key="6">
    <source>
        <dbReference type="ARBA" id="ARBA00022857"/>
    </source>
</evidence>
<evidence type="ECO:0000256" key="1">
    <source>
        <dbReference type="ARBA" id="ARBA00001974"/>
    </source>
</evidence>
<dbReference type="EMBL" id="JAPFFL010000004">
    <property type="protein sequence ID" value="KAJ6729503.1"/>
    <property type="molecule type" value="Genomic_DNA"/>
</dbReference>
<dbReference type="Pfam" id="PF00743">
    <property type="entry name" value="FMO-like"/>
    <property type="match status" value="1"/>
</dbReference>
<evidence type="ECO:0000313" key="12">
    <source>
        <dbReference type="Proteomes" id="UP001151529"/>
    </source>
</evidence>
<name>A0A9Q0UGM9_SALVM</name>
<dbReference type="InterPro" id="IPR036188">
    <property type="entry name" value="FAD/NAD-bd_sf"/>
</dbReference>
<dbReference type="GO" id="GO:0004499">
    <property type="term" value="F:N,N-dimethylaniline monooxygenase activity"/>
    <property type="evidence" value="ECO:0007669"/>
    <property type="project" value="InterPro"/>
</dbReference>
<keyword evidence="5 10" id="KW-0274">FAD</keyword>
<protein>
    <recommendedName>
        <fullName evidence="10">Flavin-containing monooxygenase</fullName>
        <ecNumber evidence="10">1.-.-.-</ecNumber>
    </recommendedName>
</protein>
<dbReference type="GO" id="GO:0050660">
    <property type="term" value="F:flavin adenine dinucleotide binding"/>
    <property type="evidence" value="ECO:0007669"/>
    <property type="project" value="InterPro"/>
</dbReference>
<dbReference type="InterPro" id="IPR050982">
    <property type="entry name" value="Auxin_biosynth/cation_transpt"/>
</dbReference>
<evidence type="ECO:0000256" key="8">
    <source>
        <dbReference type="ARBA" id="ARBA00023070"/>
    </source>
</evidence>
<dbReference type="EC" id="1.-.-.-" evidence="10"/>
<dbReference type="PRINTS" id="PR00469">
    <property type="entry name" value="PNDRDTASEII"/>
</dbReference>
<proteinExistence type="inferred from homology"/>
<evidence type="ECO:0000256" key="10">
    <source>
        <dbReference type="RuleBase" id="RU361177"/>
    </source>
</evidence>
<dbReference type="GO" id="GO:0103075">
    <property type="term" value="F:indole-3-pyruvate monooxygenase activity"/>
    <property type="evidence" value="ECO:0007669"/>
    <property type="project" value="UniProtKB-EC"/>
</dbReference>
<evidence type="ECO:0000256" key="2">
    <source>
        <dbReference type="ARBA" id="ARBA00004814"/>
    </source>
</evidence>
<dbReference type="AlphaFoldDB" id="A0A9Q0UGM9"/>
<dbReference type="SUPFAM" id="SSF51905">
    <property type="entry name" value="FAD/NAD(P)-binding domain"/>
    <property type="match status" value="1"/>
</dbReference>
<evidence type="ECO:0000256" key="5">
    <source>
        <dbReference type="ARBA" id="ARBA00022827"/>
    </source>
</evidence>
<dbReference type="PIRSF" id="PIRSF000332">
    <property type="entry name" value="FMO"/>
    <property type="match status" value="1"/>
</dbReference>
<reference evidence="11" key="1">
    <citation type="submission" date="2022-11" db="EMBL/GenBank/DDBJ databases">
        <authorList>
            <person name="Hyden B.L."/>
            <person name="Feng K."/>
            <person name="Yates T."/>
            <person name="Jawdy S."/>
            <person name="Smart L.B."/>
            <person name="Muchero W."/>
        </authorList>
    </citation>
    <scope>NUCLEOTIDE SEQUENCE</scope>
    <source>
        <tissue evidence="11">Shoot tip</tissue>
    </source>
</reference>
<keyword evidence="4 10" id="KW-0285">Flavoprotein</keyword>
<dbReference type="InterPro" id="IPR020946">
    <property type="entry name" value="Flavin_mOase-like"/>
</dbReference>
<dbReference type="PANTHER" id="PTHR43539:SF42">
    <property type="entry name" value="OS01G0273800 PROTEIN"/>
    <property type="match status" value="1"/>
</dbReference>
<keyword evidence="7 10" id="KW-0560">Oxidoreductase</keyword>
<keyword evidence="8" id="KW-0073">Auxin biosynthesis</keyword>
<dbReference type="Proteomes" id="UP001151529">
    <property type="component" value="Chromosome 2"/>
</dbReference>
<comment type="cofactor">
    <cofactor evidence="1 10">
        <name>FAD</name>
        <dbReference type="ChEBI" id="CHEBI:57692"/>
    </cofactor>
</comment>
<accession>A0A9Q0UGM9</accession>
<evidence type="ECO:0000256" key="9">
    <source>
        <dbReference type="ARBA" id="ARBA00047707"/>
    </source>
</evidence>
<dbReference type="PRINTS" id="PR00368">
    <property type="entry name" value="FADPNR"/>
</dbReference>
<reference evidence="11" key="2">
    <citation type="journal article" date="2023" name="Int. J. Mol. Sci.">
        <title>De Novo Assembly and Annotation of 11 Diverse Shrub Willow (Salix) Genomes Reveals Novel Gene Organization in Sex-Linked Regions.</title>
        <authorList>
            <person name="Hyden B."/>
            <person name="Feng K."/>
            <person name="Yates T.B."/>
            <person name="Jawdy S."/>
            <person name="Cereghino C."/>
            <person name="Smart L.B."/>
            <person name="Muchero W."/>
        </authorList>
    </citation>
    <scope>NUCLEOTIDE SEQUENCE [LARGE SCALE GENOMIC DNA]</scope>
    <source>
        <tissue evidence="11">Shoot tip</tissue>
    </source>
</reference>
<comment type="pathway">
    <text evidence="2">Plant hormone metabolism; auxin biosynthesis.</text>
</comment>
<dbReference type="OrthoDB" id="66881at2759"/>
<dbReference type="InterPro" id="IPR000960">
    <property type="entry name" value="Flavin_mOase"/>
</dbReference>
<organism evidence="11 12">
    <name type="scientific">Salix viminalis</name>
    <name type="common">Common osier</name>
    <name type="synonym">Basket willow</name>
    <dbReference type="NCBI Taxonomy" id="40686"/>
    <lineage>
        <taxon>Eukaryota</taxon>
        <taxon>Viridiplantae</taxon>
        <taxon>Streptophyta</taxon>
        <taxon>Embryophyta</taxon>
        <taxon>Tracheophyta</taxon>
        <taxon>Spermatophyta</taxon>
        <taxon>Magnoliopsida</taxon>
        <taxon>eudicotyledons</taxon>
        <taxon>Gunneridae</taxon>
        <taxon>Pentapetalae</taxon>
        <taxon>rosids</taxon>
        <taxon>fabids</taxon>
        <taxon>Malpighiales</taxon>
        <taxon>Salicaceae</taxon>
        <taxon>Saliceae</taxon>
        <taxon>Salix</taxon>
    </lineage>
</organism>
<dbReference type="GO" id="GO:0009851">
    <property type="term" value="P:auxin biosynthetic process"/>
    <property type="evidence" value="ECO:0007669"/>
    <property type="project" value="UniProtKB-KW"/>
</dbReference>
<dbReference type="Gene3D" id="3.50.50.60">
    <property type="entry name" value="FAD/NAD(P)-binding domain"/>
    <property type="match status" value="1"/>
</dbReference>
<keyword evidence="10 11" id="KW-0503">Monooxygenase</keyword>
<gene>
    <name evidence="11" type="ORF">OIU85_020418</name>
</gene>
<sequence>MEDPVAIIVGAGPSGLATSACLSHHSIPHIVLEREDCYASLWRKYTYDRLHLHLRKQFCELPHVSFPDSYPAYVPKNQFLQYLEDYVSHFKISPMYQRSVEFASFDEEAKKWNVKAKNVSSGEVEEYSARFLVVASGETSNPFIPELEGLNTFSGEFLHSTKFKNGKTYRDKNVLVVGCGNSGMEIALDLANHGARTSIAIRSPTHILSREMVYLGLTLMKYFSTGIVDKVMVMLSKLVYGDLSKHGIIRPAEGPFFMKVAYGKYPVFDVGTVKKIKSGEIQVLPALESIRGEEVVFENGKSHPFDAIVFCTGFERSTNRWLKVGDILLNQQKVNSPLHVFTYFDQSWLCLTRGMITF</sequence>
<evidence type="ECO:0000256" key="4">
    <source>
        <dbReference type="ARBA" id="ARBA00022630"/>
    </source>
</evidence>
<dbReference type="GO" id="GO:0050661">
    <property type="term" value="F:NADP binding"/>
    <property type="evidence" value="ECO:0007669"/>
    <property type="project" value="InterPro"/>
</dbReference>
<comment type="caution">
    <text evidence="11">The sequence shown here is derived from an EMBL/GenBank/DDBJ whole genome shotgun (WGS) entry which is preliminary data.</text>
</comment>
<dbReference type="PANTHER" id="PTHR43539">
    <property type="entry name" value="FLAVIN-BINDING MONOOXYGENASE-LIKE PROTEIN (AFU_ORTHOLOGUE AFUA_4G09220)"/>
    <property type="match status" value="1"/>
</dbReference>
<comment type="similarity">
    <text evidence="3 10">Belongs to the FMO family.</text>
</comment>
<evidence type="ECO:0000256" key="3">
    <source>
        <dbReference type="ARBA" id="ARBA00009183"/>
    </source>
</evidence>
<comment type="catalytic activity">
    <reaction evidence="9">
        <text>indole-3-pyruvate + NADPH + O2 + H(+) = (indol-3-yl)acetate + CO2 + NADP(+) + H2O</text>
        <dbReference type="Rhea" id="RHEA:34331"/>
        <dbReference type="ChEBI" id="CHEBI:15377"/>
        <dbReference type="ChEBI" id="CHEBI:15378"/>
        <dbReference type="ChEBI" id="CHEBI:15379"/>
        <dbReference type="ChEBI" id="CHEBI:16526"/>
        <dbReference type="ChEBI" id="CHEBI:17640"/>
        <dbReference type="ChEBI" id="CHEBI:30854"/>
        <dbReference type="ChEBI" id="CHEBI:57783"/>
        <dbReference type="ChEBI" id="CHEBI:58349"/>
        <dbReference type="EC" id="1.14.13.168"/>
    </reaction>
</comment>
<keyword evidence="6" id="KW-0521">NADP</keyword>
<evidence type="ECO:0000256" key="7">
    <source>
        <dbReference type="ARBA" id="ARBA00023002"/>
    </source>
</evidence>
<evidence type="ECO:0000313" key="11">
    <source>
        <dbReference type="EMBL" id="KAJ6729503.1"/>
    </source>
</evidence>
<keyword evidence="12" id="KW-1185">Reference proteome</keyword>